<evidence type="ECO:0000313" key="3">
    <source>
        <dbReference type="Proteomes" id="UP001327560"/>
    </source>
</evidence>
<dbReference type="PANTHER" id="PTHR36008:SF1">
    <property type="entry name" value="OS09G0478400 PROTEIN"/>
    <property type="match status" value="1"/>
</dbReference>
<dbReference type="PANTHER" id="PTHR36008">
    <property type="entry name" value="OS09G0478400 PROTEIN"/>
    <property type="match status" value="1"/>
</dbReference>
<gene>
    <name evidence="2" type="ORF">Cni_G28226</name>
</gene>
<feature type="region of interest" description="Disordered" evidence="1">
    <location>
        <begin position="119"/>
        <end position="139"/>
    </location>
</feature>
<proteinExistence type="predicted"/>
<protein>
    <submittedName>
        <fullName evidence="2">Uncharacterized protein</fullName>
    </submittedName>
</protein>
<dbReference type="Proteomes" id="UP001327560">
    <property type="component" value="Chromosome 9"/>
</dbReference>
<keyword evidence="3" id="KW-1185">Reference proteome</keyword>
<dbReference type="EMBL" id="CP136898">
    <property type="protein sequence ID" value="WOL19428.1"/>
    <property type="molecule type" value="Genomic_DNA"/>
</dbReference>
<evidence type="ECO:0000313" key="2">
    <source>
        <dbReference type="EMBL" id="WOL19428.1"/>
    </source>
</evidence>
<name>A0AAQ3L2A5_9LILI</name>
<accession>A0AAQ3L2A5</accession>
<organism evidence="2 3">
    <name type="scientific">Canna indica</name>
    <name type="common">Indian-shot</name>
    <dbReference type="NCBI Taxonomy" id="4628"/>
    <lineage>
        <taxon>Eukaryota</taxon>
        <taxon>Viridiplantae</taxon>
        <taxon>Streptophyta</taxon>
        <taxon>Embryophyta</taxon>
        <taxon>Tracheophyta</taxon>
        <taxon>Spermatophyta</taxon>
        <taxon>Magnoliopsida</taxon>
        <taxon>Liliopsida</taxon>
        <taxon>Zingiberales</taxon>
        <taxon>Cannaceae</taxon>
        <taxon>Canna</taxon>
    </lineage>
</organism>
<sequence>MLRSFLRARRPIRPATADGPGDLLRARIREREQARRQRRDPSKDEFVVTVPESSKWLDTLTWPMALSAAALTLFVKLLMMHHDATSEERMKRKAEKAPSGQGSVRMLTPEEWDAIQEIPPFTPFDSTSARPNSRIRTGEPVPLEDVKDWAIDVFRDAFTRVEESVKHK</sequence>
<evidence type="ECO:0000256" key="1">
    <source>
        <dbReference type="SAM" id="MobiDB-lite"/>
    </source>
</evidence>
<reference evidence="2 3" key="1">
    <citation type="submission" date="2023-10" db="EMBL/GenBank/DDBJ databases">
        <title>Chromosome-scale genome assembly provides insights into flower coloration mechanisms of Canna indica.</title>
        <authorList>
            <person name="Li C."/>
        </authorList>
    </citation>
    <scope>NUCLEOTIDE SEQUENCE [LARGE SCALE GENOMIC DNA]</scope>
    <source>
        <tissue evidence="2">Flower</tissue>
    </source>
</reference>
<feature type="compositionally biased region" description="Polar residues" evidence="1">
    <location>
        <begin position="124"/>
        <end position="135"/>
    </location>
</feature>
<dbReference type="AlphaFoldDB" id="A0AAQ3L2A5"/>